<organism evidence="2 3">
    <name type="scientific">Favolaschia claudopus</name>
    <dbReference type="NCBI Taxonomy" id="2862362"/>
    <lineage>
        <taxon>Eukaryota</taxon>
        <taxon>Fungi</taxon>
        <taxon>Dikarya</taxon>
        <taxon>Basidiomycota</taxon>
        <taxon>Agaricomycotina</taxon>
        <taxon>Agaricomycetes</taxon>
        <taxon>Agaricomycetidae</taxon>
        <taxon>Agaricales</taxon>
        <taxon>Marasmiineae</taxon>
        <taxon>Mycenaceae</taxon>
        <taxon>Favolaschia</taxon>
    </lineage>
</organism>
<sequence>MSSLLSQPVQSEDTLRALFTSALRAHEYVIEANEELIRIQRLQLDRIRTEGKDPFEELITKALLRLAATNALYHYHYPRLAKFHRSRLRRYLRLKYQYEQEHPLFTHPEFPEHPSYHLWREGVSHSESTDKPVEELTEEDDEISPPSRPKPLPVVSEDLGSPPWRASSVVWGDGWGSSKGRSRSKGWGDSGGGKGWGGWN</sequence>
<feature type="compositionally biased region" description="Low complexity" evidence="1">
    <location>
        <begin position="167"/>
        <end position="179"/>
    </location>
</feature>
<feature type="compositionally biased region" description="Gly residues" evidence="1">
    <location>
        <begin position="188"/>
        <end position="200"/>
    </location>
</feature>
<reference evidence="2 3" key="1">
    <citation type="journal article" date="2024" name="J Genomics">
        <title>Draft genome sequencing and assembly of Favolaschia claudopus CIRM-BRFM 2984 isolated from oak limbs.</title>
        <authorList>
            <person name="Navarro D."/>
            <person name="Drula E."/>
            <person name="Chaduli D."/>
            <person name="Cazenave R."/>
            <person name="Ahrendt S."/>
            <person name="Wang J."/>
            <person name="Lipzen A."/>
            <person name="Daum C."/>
            <person name="Barry K."/>
            <person name="Grigoriev I.V."/>
            <person name="Favel A."/>
            <person name="Rosso M.N."/>
            <person name="Martin F."/>
        </authorList>
    </citation>
    <scope>NUCLEOTIDE SEQUENCE [LARGE SCALE GENOMIC DNA]</scope>
    <source>
        <strain evidence="2 3">CIRM-BRFM 2984</strain>
    </source>
</reference>
<comment type="caution">
    <text evidence="2">The sequence shown here is derived from an EMBL/GenBank/DDBJ whole genome shotgun (WGS) entry which is preliminary data.</text>
</comment>
<keyword evidence="3" id="KW-1185">Reference proteome</keyword>
<feature type="region of interest" description="Disordered" evidence="1">
    <location>
        <begin position="122"/>
        <end position="200"/>
    </location>
</feature>
<feature type="compositionally biased region" description="Basic and acidic residues" evidence="1">
    <location>
        <begin position="122"/>
        <end position="134"/>
    </location>
</feature>
<gene>
    <name evidence="2" type="ORF">R3P38DRAFT_3173182</name>
</gene>
<accession>A0AAW0DFL7</accession>
<proteinExistence type="predicted"/>
<dbReference type="EMBL" id="JAWWNJ010000008">
    <property type="protein sequence ID" value="KAK7050122.1"/>
    <property type="molecule type" value="Genomic_DNA"/>
</dbReference>
<evidence type="ECO:0000313" key="3">
    <source>
        <dbReference type="Proteomes" id="UP001362999"/>
    </source>
</evidence>
<protein>
    <submittedName>
        <fullName evidence="2">Uncharacterized protein</fullName>
    </submittedName>
</protein>
<name>A0AAW0DFL7_9AGAR</name>
<evidence type="ECO:0000313" key="2">
    <source>
        <dbReference type="EMBL" id="KAK7050122.1"/>
    </source>
</evidence>
<dbReference type="Proteomes" id="UP001362999">
    <property type="component" value="Unassembled WGS sequence"/>
</dbReference>
<dbReference type="AlphaFoldDB" id="A0AAW0DFL7"/>
<evidence type="ECO:0000256" key="1">
    <source>
        <dbReference type="SAM" id="MobiDB-lite"/>
    </source>
</evidence>